<dbReference type="Proteomes" id="UP001152622">
    <property type="component" value="Chromosome 10"/>
</dbReference>
<dbReference type="Pfam" id="PF15820">
    <property type="entry name" value="ECSCR"/>
    <property type="match status" value="1"/>
</dbReference>
<protein>
    <submittedName>
        <fullName evidence="4">Uncharacterized protein</fullName>
    </submittedName>
</protein>
<keyword evidence="2" id="KW-0472">Membrane</keyword>
<dbReference type="PRINTS" id="PR02069">
    <property type="entry name" value="ECCREGULATOR"/>
</dbReference>
<dbReference type="EMBL" id="JAINUF010000010">
    <property type="protein sequence ID" value="KAJ8348833.1"/>
    <property type="molecule type" value="Genomic_DNA"/>
</dbReference>
<dbReference type="OrthoDB" id="8960225at2759"/>
<evidence type="ECO:0000256" key="3">
    <source>
        <dbReference type="SAM" id="SignalP"/>
    </source>
</evidence>
<feature type="chain" id="PRO_5040200027" evidence="3">
    <location>
        <begin position="32"/>
        <end position="291"/>
    </location>
</feature>
<organism evidence="4 5">
    <name type="scientific">Synaphobranchus kaupii</name>
    <name type="common">Kaup's arrowtooth eel</name>
    <dbReference type="NCBI Taxonomy" id="118154"/>
    <lineage>
        <taxon>Eukaryota</taxon>
        <taxon>Metazoa</taxon>
        <taxon>Chordata</taxon>
        <taxon>Craniata</taxon>
        <taxon>Vertebrata</taxon>
        <taxon>Euteleostomi</taxon>
        <taxon>Actinopterygii</taxon>
        <taxon>Neopterygii</taxon>
        <taxon>Teleostei</taxon>
        <taxon>Anguilliformes</taxon>
        <taxon>Synaphobranchidae</taxon>
        <taxon>Synaphobranchus</taxon>
    </lineage>
</organism>
<gene>
    <name evidence="4" type="ORF">SKAU_G00274220</name>
</gene>
<reference evidence="4" key="1">
    <citation type="journal article" date="2023" name="Science">
        <title>Genome structures resolve the early diversification of teleost fishes.</title>
        <authorList>
            <person name="Parey E."/>
            <person name="Louis A."/>
            <person name="Montfort J."/>
            <person name="Bouchez O."/>
            <person name="Roques C."/>
            <person name="Iampietro C."/>
            <person name="Lluch J."/>
            <person name="Castinel A."/>
            <person name="Donnadieu C."/>
            <person name="Desvignes T."/>
            <person name="Floi Bucao C."/>
            <person name="Jouanno E."/>
            <person name="Wen M."/>
            <person name="Mejri S."/>
            <person name="Dirks R."/>
            <person name="Jansen H."/>
            <person name="Henkel C."/>
            <person name="Chen W.J."/>
            <person name="Zahm M."/>
            <person name="Cabau C."/>
            <person name="Klopp C."/>
            <person name="Thompson A.W."/>
            <person name="Robinson-Rechavi M."/>
            <person name="Braasch I."/>
            <person name="Lecointre G."/>
            <person name="Bobe J."/>
            <person name="Postlethwait J.H."/>
            <person name="Berthelot C."/>
            <person name="Roest Crollius H."/>
            <person name="Guiguen Y."/>
        </authorList>
    </citation>
    <scope>NUCLEOTIDE SEQUENCE</scope>
    <source>
        <strain evidence="4">WJC10195</strain>
    </source>
</reference>
<evidence type="ECO:0000313" key="4">
    <source>
        <dbReference type="EMBL" id="KAJ8348833.1"/>
    </source>
</evidence>
<feature type="transmembrane region" description="Helical" evidence="2">
    <location>
        <begin position="192"/>
        <end position="214"/>
    </location>
</feature>
<accession>A0A9Q1F0Z0</accession>
<keyword evidence="5" id="KW-1185">Reference proteome</keyword>
<evidence type="ECO:0000313" key="5">
    <source>
        <dbReference type="Proteomes" id="UP001152622"/>
    </source>
</evidence>
<dbReference type="AlphaFoldDB" id="A0A9Q1F0Z0"/>
<keyword evidence="2" id="KW-1133">Transmembrane helix</keyword>
<proteinExistence type="predicted"/>
<feature type="region of interest" description="Disordered" evidence="1">
    <location>
        <begin position="89"/>
        <end position="139"/>
    </location>
</feature>
<feature type="compositionally biased region" description="Basic and acidic residues" evidence="1">
    <location>
        <begin position="281"/>
        <end position="291"/>
    </location>
</feature>
<evidence type="ECO:0000256" key="1">
    <source>
        <dbReference type="SAM" id="MobiDB-lite"/>
    </source>
</evidence>
<feature type="compositionally biased region" description="Polar residues" evidence="1">
    <location>
        <begin position="165"/>
        <end position="184"/>
    </location>
</feature>
<comment type="caution">
    <text evidence="4">The sequence shown here is derived from an EMBL/GenBank/DDBJ whole genome shotgun (WGS) entry which is preliminary data.</text>
</comment>
<evidence type="ECO:0000256" key="2">
    <source>
        <dbReference type="SAM" id="Phobius"/>
    </source>
</evidence>
<sequence length="291" mass="30407">MNKGTPPTDLKMDSPFWYLFLLSVCLCPVLTVSSQTPNAPTTQTETAGRAVSPITPAAYTTGRHFLTDTSTSVREEKTATTPVVSLFVTSQTTPPAHNESTATPATSVTDVKSSTPLPTTSIPGNTSRTETISSPPLGTSAHRFTSGTTTVPPVSAAATWLPTMPGTSSARPTGTAGSISPTPTTGNSLTTLAFGVMTFILILIVVMVGLVTAVNLRGRCNSSKEGGKKSGDSVVSESQVTSNGEKESITLVSVKTINTETDTDSPQISSIHSTTLDSEEQELRRDLLNTK</sequence>
<name>A0A9Q1F0Z0_SYNKA</name>
<keyword evidence="3" id="KW-0732">Signal</keyword>
<feature type="region of interest" description="Disordered" evidence="1">
    <location>
        <begin position="164"/>
        <end position="184"/>
    </location>
</feature>
<dbReference type="PANTHER" id="PTHR28602">
    <property type="entry name" value="ENDOTHELIAL CELL-SPECIFIC CHEMOTAXIS REGULATOR"/>
    <property type="match status" value="1"/>
</dbReference>
<keyword evidence="2" id="KW-0812">Transmembrane</keyword>
<feature type="region of interest" description="Disordered" evidence="1">
    <location>
        <begin position="219"/>
        <end position="291"/>
    </location>
</feature>
<feature type="compositionally biased region" description="Polar residues" evidence="1">
    <location>
        <begin position="250"/>
        <end position="276"/>
    </location>
</feature>
<feature type="signal peptide" evidence="3">
    <location>
        <begin position="1"/>
        <end position="31"/>
    </location>
</feature>
<dbReference type="InterPro" id="IPR026247">
    <property type="entry name" value="ECSCR"/>
</dbReference>
<dbReference type="PANTHER" id="PTHR28602:SF1">
    <property type="entry name" value="ENDOTHELIAL CELL-SPECIFIC CHEMOTAXIS REGULATOR"/>
    <property type="match status" value="1"/>
</dbReference>